<comment type="caution">
    <text evidence="1">The sequence shown here is derived from an EMBL/GenBank/DDBJ whole genome shotgun (WGS) entry which is preliminary data.</text>
</comment>
<organism evidence="1 2">
    <name type="scientific">Marinibaculum pumilum</name>
    <dbReference type="NCBI Taxonomy" id="1766165"/>
    <lineage>
        <taxon>Bacteria</taxon>
        <taxon>Pseudomonadati</taxon>
        <taxon>Pseudomonadota</taxon>
        <taxon>Alphaproteobacteria</taxon>
        <taxon>Rhodospirillales</taxon>
        <taxon>Rhodospirillaceae</taxon>
        <taxon>Marinibaculum</taxon>
    </lineage>
</organism>
<dbReference type="RefSeq" id="WP_379901827.1">
    <property type="nucleotide sequence ID" value="NZ_JBHRTR010000028.1"/>
</dbReference>
<evidence type="ECO:0000313" key="1">
    <source>
        <dbReference type="EMBL" id="MFC3228575.1"/>
    </source>
</evidence>
<dbReference type="SUPFAM" id="SSF52402">
    <property type="entry name" value="Adenine nucleotide alpha hydrolases-like"/>
    <property type="match status" value="1"/>
</dbReference>
<evidence type="ECO:0000313" key="2">
    <source>
        <dbReference type="Proteomes" id="UP001595528"/>
    </source>
</evidence>
<accession>A0ABV7L1U1</accession>
<dbReference type="EMBL" id="JBHRTR010000028">
    <property type="protein sequence ID" value="MFC3228575.1"/>
    <property type="molecule type" value="Genomic_DNA"/>
</dbReference>
<proteinExistence type="predicted"/>
<dbReference type="Proteomes" id="UP001595528">
    <property type="component" value="Unassembled WGS sequence"/>
</dbReference>
<keyword evidence="2" id="KW-1185">Reference proteome</keyword>
<reference evidence="2" key="1">
    <citation type="journal article" date="2019" name="Int. J. Syst. Evol. Microbiol.">
        <title>The Global Catalogue of Microorganisms (GCM) 10K type strain sequencing project: providing services to taxonomists for standard genome sequencing and annotation.</title>
        <authorList>
            <consortium name="The Broad Institute Genomics Platform"/>
            <consortium name="The Broad Institute Genome Sequencing Center for Infectious Disease"/>
            <person name="Wu L."/>
            <person name="Ma J."/>
        </authorList>
    </citation>
    <scope>NUCLEOTIDE SEQUENCE [LARGE SCALE GENOMIC DNA]</scope>
    <source>
        <strain evidence="2">KCTC 42964</strain>
    </source>
</reference>
<gene>
    <name evidence="1" type="ORF">ACFOGJ_15125</name>
</gene>
<protein>
    <recommendedName>
        <fullName evidence="3">Universal stress protein</fullName>
    </recommendedName>
</protein>
<name>A0ABV7L1U1_9PROT</name>
<sequence>MTDPASLAPPFRRIVLGFHDATCAMPDLETAVAFAQALQSELLGVFVEDDPVLEWSAAPLSRHLARASGAAVAVTRDRLAAEFATSAALMRQRLLQAAAAHGVRAGFQVERASAAALQHAGGQSADLLAVLEPADPMARLSYPFAGILRSVAASTVPVLYLPHGTRRRRGPVATLGPDGEGHRIAAAIAHRIGAPLVDLADRIRQGAGPFTLSLPMLERALAGIDESLLVLDRPALPVGAPALLADIAARRMVPVLVTGTAPVSRDGGARSPGR</sequence>
<evidence type="ECO:0008006" key="3">
    <source>
        <dbReference type="Google" id="ProtNLM"/>
    </source>
</evidence>